<evidence type="ECO:0000256" key="2">
    <source>
        <dbReference type="SAM" id="MobiDB-lite"/>
    </source>
</evidence>
<dbReference type="Gene3D" id="3.30.70.330">
    <property type="match status" value="1"/>
</dbReference>
<dbReference type="EMBL" id="BKCJ010351487">
    <property type="protein sequence ID" value="GEZ98499.1"/>
    <property type="molecule type" value="Genomic_DNA"/>
</dbReference>
<dbReference type="GO" id="GO:0003723">
    <property type="term" value="F:RNA binding"/>
    <property type="evidence" value="ECO:0007669"/>
    <property type="project" value="UniProtKB-UniRule"/>
</dbReference>
<comment type="caution">
    <text evidence="4">The sequence shown here is derived from an EMBL/GenBank/DDBJ whole genome shotgun (WGS) entry which is preliminary data.</text>
</comment>
<dbReference type="SUPFAM" id="SSF54928">
    <property type="entry name" value="RNA-binding domain, RBD"/>
    <property type="match status" value="1"/>
</dbReference>
<name>A0A699IZK3_TANCI</name>
<feature type="region of interest" description="Disordered" evidence="2">
    <location>
        <begin position="180"/>
        <end position="208"/>
    </location>
</feature>
<accession>A0A699IZK3</accession>
<protein>
    <submittedName>
        <fullName evidence="4">ChaC-like family protein</fullName>
    </submittedName>
</protein>
<evidence type="ECO:0000259" key="3">
    <source>
        <dbReference type="PROSITE" id="PS50102"/>
    </source>
</evidence>
<evidence type="ECO:0000256" key="1">
    <source>
        <dbReference type="PROSITE-ProRule" id="PRU00176"/>
    </source>
</evidence>
<dbReference type="CDD" id="cd00590">
    <property type="entry name" value="RRM_SF"/>
    <property type="match status" value="1"/>
</dbReference>
<gene>
    <name evidence="4" type="ORF">Tci_570472</name>
</gene>
<keyword evidence="1" id="KW-0694">RNA-binding</keyword>
<dbReference type="AlphaFoldDB" id="A0A699IZK3"/>
<proteinExistence type="predicted"/>
<sequence>MDLSFMAYHRSLKDEVNKISTSIFITNFPDHYYAKDLWKACNQYGNVVDAFILNKKSKSGKRFGFVHFIKVLNVDRLVDNLCRIWIDRFKLYANKARFQRPLQNNNNTHYTNKGEKGHALTVVKKESGLPWATKENFKATVGIGSWFSRLKQASNLFHIDERVTWVDIGEVSGWTPHFMDEEVEDSDSDDENREDSYHDKNADKNEYAGDTKEAIKEGDEGFQNSQYEKASFEVGRTCYSNSSKNDKEESTCFGHFKKVNLPRSGGSMLQLII</sequence>
<dbReference type="InterPro" id="IPR035979">
    <property type="entry name" value="RBD_domain_sf"/>
</dbReference>
<dbReference type="InterPro" id="IPR012677">
    <property type="entry name" value="Nucleotide-bd_a/b_plait_sf"/>
</dbReference>
<evidence type="ECO:0000313" key="4">
    <source>
        <dbReference type="EMBL" id="GEZ98499.1"/>
    </source>
</evidence>
<organism evidence="4">
    <name type="scientific">Tanacetum cinerariifolium</name>
    <name type="common">Dalmatian daisy</name>
    <name type="synonym">Chrysanthemum cinerariifolium</name>
    <dbReference type="NCBI Taxonomy" id="118510"/>
    <lineage>
        <taxon>Eukaryota</taxon>
        <taxon>Viridiplantae</taxon>
        <taxon>Streptophyta</taxon>
        <taxon>Embryophyta</taxon>
        <taxon>Tracheophyta</taxon>
        <taxon>Spermatophyta</taxon>
        <taxon>Magnoliopsida</taxon>
        <taxon>eudicotyledons</taxon>
        <taxon>Gunneridae</taxon>
        <taxon>Pentapetalae</taxon>
        <taxon>asterids</taxon>
        <taxon>campanulids</taxon>
        <taxon>Asterales</taxon>
        <taxon>Asteraceae</taxon>
        <taxon>Asteroideae</taxon>
        <taxon>Anthemideae</taxon>
        <taxon>Anthemidinae</taxon>
        <taxon>Tanacetum</taxon>
    </lineage>
</organism>
<feature type="compositionally biased region" description="Basic and acidic residues" evidence="2">
    <location>
        <begin position="194"/>
        <end position="208"/>
    </location>
</feature>
<dbReference type="InterPro" id="IPR000504">
    <property type="entry name" value="RRM_dom"/>
</dbReference>
<feature type="domain" description="RRM" evidence="3">
    <location>
        <begin position="21"/>
        <end position="98"/>
    </location>
</feature>
<reference evidence="4" key="1">
    <citation type="journal article" date="2019" name="Sci. Rep.">
        <title>Draft genome of Tanacetum cinerariifolium, the natural source of mosquito coil.</title>
        <authorList>
            <person name="Yamashiro T."/>
            <person name="Shiraishi A."/>
            <person name="Satake H."/>
            <person name="Nakayama K."/>
        </authorList>
    </citation>
    <scope>NUCLEOTIDE SEQUENCE</scope>
</reference>
<dbReference type="SMART" id="SM00360">
    <property type="entry name" value="RRM"/>
    <property type="match status" value="1"/>
</dbReference>
<dbReference type="PROSITE" id="PS50102">
    <property type="entry name" value="RRM"/>
    <property type="match status" value="1"/>
</dbReference>
<dbReference type="Pfam" id="PF00076">
    <property type="entry name" value="RRM_1"/>
    <property type="match status" value="1"/>
</dbReference>
<feature type="compositionally biased region" description="Acidic residues" evidence="2">
    <location>
        <begin position="181"/>
        <end position="193"/>
    </location>
</feature>